<name>A0AAV9UKP4_9PEZI</name>
<comment type="caution">
    <text evidence="4">The sequence shown here is derived from an EMBL/GenBank/DDBJ whole genome shotgun (WGS) entry which is preliminary data.</text>
</comment>
<dbReference type="PANTHER" id="PTHR10039">
    <property type="entry name" value="AMELOGENIN"/>
    <property type="match status" value="1"/>
</dbReference>
<proteinExistence type="predicted"/>
<feature type="region of interest" description="Disordered" evidence="2">
    <location>
        <begin position="1364"/>
        <end position="1384"/>
    </location>
</feature>
<evidence type="ECO:0000313" key="4">
    <source>
        <dbReference type="EMBL" id="KAK6343699.1"/>
    </source>
</evidence>
<evidence type="ECO:0000313" key="5">
    <source>
        <dbReference type="Proteomes" id="UP001373714"/>
    </source>
</evidence>
<keyword evidence="5" id="KW-1185">Reference proteome</keyword>
<sequence length="1384" mass="158325">MDPQPPPPSRISRLLRRVRRRALTNNATEGAPTQVAAIQAQEPPGEINTTREDTAQAPEGASQQATGVGEIREPVHAVSGESHTTTTSNPIEEADDTNEAEDAEGERSVTFEHADDGQRPDDKHPVWTRSVERFKETEPERYEAIIEKLEKVRDLDLEVGNWESWARNELQEAEGIRLDNQTQNEGSDDIISTNPRMQLFRKFKAYLPALKSVKALAMGLSRLDPHKIAPLVVGGVFFVIEFVCEISDPSTNIKATDNLLKTSILISKWVACEQELQRMKRICDLRRIERESGSGVIQDIMETELDTLYSRGLFLISSIYLAGKTKLDAAVAHLIAGPAEWDLKYSELNTISSVCTEQKNKVETELKRQDEAIKVLDWIRNRSEDPEIEHKALRDELGIDGSGSSVAKWLCEAPSFSDWISGIRGFSTREEQATNRKRVFWLKGSVGTGKTTLIYQTVSHFQQEPIPDIRFVPYYCNAKKASKEASGPTNITIVRALCYQLAWEGGNVAKIAEDLHHESKAPGQAVTDKDWEKLFENLIESILSNGTRIIIVIDALDECKDMASYETLIILLKGLLGDSKFDNLYYLVSSRHHVPVKKLFEAPHERNAMPMAVESFEIVQNGPKEEMENLLNVKIESYEKHPKFGDTIFFKKNLRADLEETFGGLDPLEKYLGDHLKGYPRDYSRNFKGYLKKFDLKEFGGISKKPDDSLEAYLLYRFKKALMESAGGMFRWVEIWFGIFFPRNGKPIQRLEYAIELLKELEEFKSFKRLSDEETLKTAYSKLWAINQDGEQYKDIQIRLFRIVIGAVASLTPSQLLEAVNFNGPEIGRDELEGLYYNFLEKNDEGLLNFEHLSAKIFLSELKMDGEYVFGEEECRQIVADMSIDAIKNQDHQIWKKAGTNLMQWGLCAKKDILEAKRRRFWGSFIECDWYKIAENPEILGSYFLKFWLRQCCTLRDNAKFAEKMSEVIVDHGNSITDWLIVQSRDHWRALFPRSPSYRIESSNSLIVNPKLPKRERSPNGLSVDPFFFMVSFGFLPFSFNANEPVLLPKFHDYNLTTKNSDGKTVLHVACTYGNHIMIKGLIQLLSKDRPVIELLTEKDSNRCIPLHYAGADDTVNMLLSYEMGDYPQSSANCNRRSSAQLFYSSKGTILTPFSGIMSRCSEAYINKLLSEYQLPSGEVLNEILGGALFCYNCGPFEYLVENAAEITPNSDLLRSISNIEKIDLINFLRRENVCKIPYPTALRLVAEMNCFEIHDFFVLNAKYLDAPEWVTWYERLIEKAMSGRNLDVVKYLRTRRENVNLDSILGSDEVRQKAIVYFRNNRRRIYRDPDQLLFDCRRLAILVIIQGAKLVLSHEQMKKDLNTTEKQELEDTTKEKHPKDILE</sequence>
<dbReference type="InterPro" id="IPR007111">
    <property type="entry name" value="NACHT_NTPase"/>
</dbReference>
<dbReference type="Proteomes" id="UP001373714">
    <property type="component" value="Unassembled WGS sequence"/>
</dbReference>
<dbReference type="InterPro" id="IPR036770">
    <property type="entry name" value="Ankyrin_rpt-contain_sf"/>
</dbReference>
<evidence type="ECO:0000259" key="3">
    <source>
        <dbReference type="PROSITE" id="PS50837"/>
    </source>
</evidence>
<dbReference type="SUPFAM" id="SSF48403">
    <property type="entry name" value="Ankyrin repeat"/>
    <property type="match status" value="1"/>
</dbReference>
<feature type="domain" description="NACHT" evidence="3">
    <location>
        <begin position="438"/>
        <end position="591"/>
    </location>
</feature>
<gene>
    <name evidence="4" type="ORF">TWF730_011289</name>
</gene>
<dbReference type="InterPro" id="IPR056884">
    <property type="entry name" value="NPHP3-like_N"/>
</dbReference>
<dbReference type="Pfam" id="PF24883">
    <property type="entry name" value="NPHP3_N"/>
    <property type="match status" value="1"/>
</dbReference>
<feature type="region of interest" description="Disordered" evidence="2">
    <location>
        <begin position="21"/>
        <end position="124"/>
    </location>
</feature>
<dbReference type="Gene3D" id="1.25.40.20">
    <property type="entry name" value="Ankyrin repeat-containing domain"/>
    <property type="match status" value="1"/>
</dbReference>
<dbReference type="PANTHER" id="PTHR10039:SF15">
    <property type="entry name" value="NACHT DOMAIN-CONTAINING PROTEIN"/>
    <property type="match status" value="1"/>
</dbReference>
<feature type="compositionally biased region" description="Polar residues" evidence="2">
    <location>
        <begin position="81"/>
        <end position="90"/>
    </location>
</feature>
<feature type="compositionally biased region" description="Acidic residues" evidence="2">
    <location>
        <begin position="92"/>
        <end position="104"/>
    </location>
</feature>
<dbReference type="Gene3D" id="3.40.50.300">
    <property type="entry name" value="P-loop containing nucleotide triphosphate hydrolases"/>
    <property type="match status" value="1"/>
</dbReference>
<keyword evidence="1" id="KW-0677">Repeat</keyword>
<dbReference type="EMBL" id="JAVHNS010000009">
    <property type="protein sequence ID" value="KAK6343699.1"/>
    <property type="molecule type" value="Genomic_DNA"/>
</dbReference>
<protein>
    <recommendedName>
        <fullName evidence="3">NACHT domain-containing protein</fullName>
    </recommendedName>
</protein>
<evidence type="ECO:0000256" key="2">
    <source>
        <dbReference type="SAM" id="MobiDB-lite"/>
    </source>
</evidence>
<organism evidence="4 5">
    <name type="scientific">Orbilia blumenaviensis</name>
    <dbReference type="NCBI Taxonomy" id="1796055"/>
    <lineage>
        <taxon>Eukaryota</taxon>
        <taxon>Fungi</taxon>
        <taxon>Dikarya</taxon>
        <taxon>Ascomycota</taxon>
        <taxon>Pezizomycotina</taxon>
        <taxon>Orbiliomycetes</taxon>
        <taxon>Orbiliales</taxon>
        <taxon>Orbiliaceae</taxon>
        <taxon>Orbilia</taxon>
    </lineage>
</organism>
<dbReference type="PROSITE" id="PS50837">
    <property type="entry name" value="NACHT"/>
    <property type="match status" value="1"/>
</dbReference>
<feature type="compositionally biased region" description="Basic and acidic residues" evidence="2">
    <location>
        <begin position="105"/>
        <end position="124"/>
    </location>
</feature>
<reference evidence="4 5" key="1">
    <citation type="submission" date="2019-10" db="EMBL/GenBank/DDBJ databases">
        <authorList>
            <person name="Palmer J.M."/>
        </authorList>
    </citation>
    <scope>NUCLEOTIDE SEQUENCE [LARGE SCALE GENOMIC DNA]</scope>
    <source>
        <strain evidence="4 5">TWF730</strain>
    </source>
</reference>
<evidence type="ECO:0000256" key="1">
    <source>
        <dbReference type="ARBA" id="ARBA00022737"/>
    </source>
</evidence>
<dbReference type="InterPro" id="IPR027417">
    <property type="entry name" value="P-loop_NTPase"/>
</dbReference>
<dbReference type="SUPFAM" id="SSF52540">
    <property type="entry name" value="P-loop containing nucleoside triphosphate hydrolases"/>
    <property type="match status" value="1"/>
</dbReference>
<accession>A0AAV9UKP4</accession>